<name>A0A6J5NEM9_9CAUD</name>
<evidence type="ECO:0000313" key="1">
    <source>
        <dbReference type="EMBL" id="CAB4155645.1"/>
    </source>
</evidence>
<gene>
    <name evidence="1" type="ORF">UFOVP665_18</name>
</gene>
<proteinExistence type="predicted"/>
<reference evidence="1" key="1">
    <citation type="submission" date="2020-04" db="EMBL/GenBank/DDBJ databases">
        <authorList>
            <person name="Chiriac C."/>
            <person name="Salcher M."/>
            <person name="Ghai R."/>
            <person name="Kavagutti S V."/>
        </authorList>
    </citation>
    <scope>NUCLEOTIDE SEQUENCE</scope>
</reference>
<sequence>MGADAFYTIAKADTAEAAFHVAKQEAYWDFGHAGYTGTIAEKPGFIVAWDYTHDQPHALANFVGDDGDAMIYALHAVADVRPTTLDEFKNEYDAGNKRWCETELQWEQKGYTSLAALLSIVPAQTVEYWHKVFWSKWDEALCVPLANGSFLFCGYASS</sequence>
<protein>
    <submittedName>
        <fullName evidence="1">Uncharacterized protein</fullName>
    </submittedName>
</protein>
<dbReference type="EMBL" id="LR796640">
    <property type="protein sequence ID" value="CAB4155645.1"/>
    <property type="molecule type" value="Genomic_DNA"/>
</dbReference>
<accession>A0A6J5NEM9</accession>
<organism evidence="1">
    <name type="scientific">uncultured Caudovirales phage</name>
    <dbReference type="NCBI Taxonomy" id="2100421"/>
    <lineage>
        <taxon>Viruses</taxon>
        <taxon>Duplodnaviria</taxon>
        <taxon>Heunggongvirae</taxon>
        <taxon>Uroviricota</taxon>
        <taxon>Caudoviricetes</taxon>
        <taxon>Peduoviridae</taxon>
        <taxon>Maltschvirus</taxon>
        <taxon>Maltschvirus maltsch</taxon>
    </lineage>
</organism>